<gene>
    <name evidence="2" type="ORF">CH371_05640</name>
</gene>
<sequence>MKVWKKIRYLTFLLILWGGQDLFAEKQTIYLRNGQILRGEIIQQAPTTLKVRLEDGTVKELIKKQIQRISFREPSAKELKEAEEKAKQAEVEKTPEPPPEVAAPPKEEPPFIPANPFDMDRTKRKDLEIWAGLGYGSYAPSTEQYWEKATSQIALLFGSVPQTIKNPSRERGPSRSLSIVYNWRRFAFGLHGNHFEGKTHFETLQSSNPLNYNEVTGSLSEKQSILKADLSFLALTNARFDLSPSLGYSQIWGKSSDGKGLGIGVYDGAIISTPTYQYSYLEHLRGPSVGLKTTIRINERWENRIELHYLMLTGNQFGSIKFADPFAGGPSSTATQSNNVSWQAKGFQISYKLAYRYTPTLSFWVGFQYFDWKYSVGSLDLDIQTGDALTNPQPIELLVLEQTLIRSAAASLSANSRSTSVELGAAKRFEFGKGN</sequence>
<protein>
    <submittedName>
        <fullName evidence="2">Uncharacterized protein</fullName>
    </submittedName>
</protein>
<dbReference type="EMBL" id="NPDT01000001">
    <property type="protein sequence ID" value="PJZ67502.1"/>
    <property type="molecule type" value="Genomic_DNA"/>
</dbReference>
<feature type="region of interest" description="Disordered" evidence="1">
    <location>
        <begin position="77"/>
        <end position="118"/>
    </location>
</feature>
<name>A0A2M9ZGE5_9LEPT</name>
<comment type="caution">
    <text evidence="2">The sequence shown here is derived from an EMBL/GenBank/DDBJ whole genome shotgun (WGS) entry which is preliminary data.</text>
</comment>
<dbReference type="NCBIfam" id="NF047433">
    <property type="entry name" value="Lepto_7_Nterm"/>
    <property type="match status" value="1"/>
</dbReference>
<organism evidence="2 3">
    <name type="scientific">Leptospira wolffii</name>
    <dbReference type="NCBI Taxonomy" id="409998"/>
    <lineage>
        <taxon>Bacteria</taxon>
        <taxon>Pseudomonadati</taxon>
        <taxon>Spirochaetota</taxon>
        <taxon>Spirochaetia</taxon>
        <taxon>Leptospirales</taxon>
        <taxon>Leptospiraceae</taxon>
        <taxon>Leptospira</taxon>
    </lineage>
</organism>
<evidence type="ECO:0000256" key="1">
    <source>
        <dbReference type="SAM" id="MobiDB-lite"/>
    </source>
</evidence>
<dbReference type="AlphaFoldDB" id="A0A2M9ZGE5"/>
<evidence type="ECO:0000313" key="3">
    <source>
        <dbReference type="Proteomes" id="UP000231912"/>
    </source>
</evidence>
<proteinExistence type="predicted"/>
<evidence type="ECO:0000313" key="2">
    <source>
        <dbReference type="EMBL" id="PJZ67502.1"/>
    </source>
</evidence>
<accession>A0A2M9ZGE5</accession>
<feature type="compositionally biased region" description="Basic and acidic residues" evidence="1">
    <location>
        <begin position="77"/>
        <end position="95"/>
    </location>
</feature>
<dbReference type="Proteomes" id="UP000231912">
    <property type="component" value="Unassembled WGS sequence"/>
</dbReference>
<reference evidence="2 3" key="1">
    <citation type="submission" date="2017-07" db="EMBL/GenBank/DDBJ databases">
        <title>Leptospira spp. isolated from tropical soils.</title>
        <authorList>
            <person name="Thibeaux R."/>
            <person name="Iraola G."/>
            <person name="Ferres I."/>
            <person name="Bierque E."/>
            <person name="Girault D."/>
            <person name="Soupe-Gilbert M.-E."/>
            <person name="Picardeau M."/>
            <person name="Goarant C."/>
        </authorList>
    </citation>
    <scope>NUCLEOTIDE SEQUENCE [LARGE SCALE GENOMIC DNA]</scope>
    <source>
        <strain evidence="2 3">FH2-C-A2</strain>
    </source>
</reference>